<sequence length="570" mass="63292">MKNEKSLSSRLFRTMAWTAILILAATLAILIPTLSHSFTTSRRDYLNETTAIVRRALNENPTDRMDYLKKAGKTSKLRMTWIAKSGKVLYDNEADVSTMENHKNRPEVRAAMKFGKGTSSRFSKTLSESTDYCAMRLKDGSVIRLAQTRLSTFGVFGRSLSIIAFLIFAVIAVAFLLAGHQTKAIVDPIINLNLEEPLENDTYDELSPLLQRLNLQRTHIEQQFEMLKKQQNELEAITSSMRDGLVIISHTGKVLSVNDAARQFFRLYQDPGSITYLHLDHNIDFLKLIQNAMAGQSSEMNCKRDGRYYQLIAGPGETDGGIYGAVLFIIDETDRQSAERLRREFTANVSHELKTPLTSILGYAEIIGNGIADQNDIPELSNKIIKESRRLLKLISDILRLSQLDEMATDEKTESVDLVGVSKQVVHDLSAKAQQNNVTLSVEGEAAPIQGMATTLYEMIYNLVDNAVAYNRKDGSVKVKISEDASETRVAVSDTGIGIALEDQPRIYERFFRADPSHSKATGGTGLGLSIVKLGAMMHHATIDLDSALGKGSTFTIRFPKMPDSENANA</sequence>
<dbReference type="CDD" id="cd00082">
    <property type="entry name" value="HisKA"/>
    <property type="match status" value="1"/>
</dbReference>
<keyword evidence="4" id="KW-0597">Phosphoprotein</keyword>
<dbReference type="InterPro" id="IPR003661">
    <property type="entry name" value="HisK_dim/P_dom"/>
</dbReference>
<keyword evidence="12" id="KW-1185">Reference proteome</keyword>
<dbReference type="Proteomes" id="UP000473648">
    <property type="component" value="Unassembled WGS sequence"/>
</dbReference>
<dbReference type="InterPro" id="IPR005467">
    <property type="entry name" value="His_kinase_dom"/>
</dbReference>
<evidence type="ECO:0000256" key="4">
    <source>
        <dbReference type="ARBA" id="ARBA00022553"/>
    </source>
</evidence>
<protein>
    <recommendedName>
        <fullName evidence="3">histidine kinase</fullName>
        <ecNumber evidence="3">2.7.13.3</ecNumber>
    </recommendedName>
</protein>
<evidence type="ECO:0000256" key="6">
    <source>
        <dbReference type="ARBA" id="ARBA00022777"/>
    </source>
</evidence>
<comment type="caution">
    <text evidence="11">The sequence shown here is derived from an EMBL/GenBank/DDBJ whole genome shotgun (WGS) entry which is preliminary data.</text>
</comment>
<proteinExistence type="predicted"/>
<comment type="subcellular location">
    <subcellularLocation>
        <location evidence="2">Membrane</location>
    </subcellularLocation>
</comment>
<dbReference type="SMART" id="SM00387">
    <property type="entry name" value="HATPase_c"/>
    <property type="match status" value="1"/>
</dbReference>
<keyword evidence="9" id="KW-1133">Transmembrane helix</keyword>
<dbReference type="GO" id="GO:0000155">
    <property type="term" value="F:phosphorelay sensor kinase activity"/>
    <property type="evidence" value="ECO:0007669"/>
    <property type="project" value="InterPro"/>
</dbReference>
<keyword evidence="5" id="KW-0808">Transferase</keyword>
<evidence type="ECO:0000256" key="7">
    <source>
        <dbReference type="ARBA" id="ARBA00023012"/>
    </source>
</evidence>
<dbReference type="EC" id="2.7.13.3" evidence="3"/>
<feature type="domain" description="Histidine kinase" evidence="10">
    <location>
        <begin position="348"/>
        <end position="563"/>
    </location>
</feature>
<keyword evidence="9" id="KW-0812">Transmembrane</keyword>
<dbReference type="FunFam" id="3.30.565.10:FF:000006">
    <property type="entry name" value="Sensor histidine kinase WalK"/>
    <property type="match status" value="1"/>
</dbReference>
<evidence type="ECO:0000256" key="1">
    <source>
        <dbReference type="ARBA" id="ARBA00000085"/>
    </source>
</evidence>
<name>A0A6L5GSW0_9FIRM</name>
<dbReference type="Gene3D" id="3.30.450.20">
    <property type="entry name" value="PAS domain"/>
    <property type="match status" value="1"/>
</dbReference>
<dbReference type="EMBL" id="VOGB01000005">
    <property type="protein sequence ID" value="MQM73325.1"/>
    <property type="molecule type" value="Genomic_DNA"/>
</dbReference>
<dbReference type="SUPFAM" id="SSF47384">
    <property type="entry name" value="Homodimeric domain of signal transducing histidine kinase"/>
    <property type="match status" value="1"/>
</dbReference>
<dbReference type="AlphaFoldDB" id="A0A6L5GSW0"/>
<keyword evidence="8 9" id="KW-0472">Membrane</keyword>
<dbReference type="SUPFAM" id="SSF55785">
    <property type="entry name" value="PYP-like sensor domain (PAS domain)"/>
    <property type="match status" value="1"/>
</dbReference>
<dbReference type="GO" id="GO:0004721">
    <property type="term" value="F:phosphoprotein phosphatase activity"/>
    <property type="evidence" value="ECO:0007669"/>
    <property type="project" value="TreeGrafter"/>
</dbReference>
<evidence type="ECO:0000256" key="9">
    <source>
        <dbReference type="SAM" id="Phobius"/>
    </source>
</evidence>
<evidence type="ECO:0000259" key="10">
    <source>
        <dbReference type="PROSITE" id="PS50109"/>
    </source>
</evidence>
<feature type="transmembrane region" description="Helical" evidence="9">
    <location>
        <begin position="155"/>
        <end position="178"/>
    </location>
</feature>
<dbReference type="GO" id="GO:0005886">
    <property type="term" value="C:plasma membrane"/>
    <property type="evidence" value="ECO:0007669"/>
    <property type="project" value="TreeGrafter"/>
</dbReference>
<dbReference type="Gene3D" id="3.30.565.10">
    <property type="entry name" value="Histidine kinase-like ATPase, C-terminal domain"/>
    <property type="match status" value="1"/>
</dbReference>
<evidence type="ECO:0000256" key="2">
    <source>
        <dbReference type="ARBA" id="ARBA00004370"/>
    </source>
</evidence>
<dbReference type="InterPro" id="IPR036890">
    <property type="entry name" value="HATPase_C_sf"/>
</dbReference>
<keyword evidence="6" id="KW-0418">Kinase</keyword>
<comment type="catalytic activity">
    <reaction evidence="1">
        <text>ATP + protein L-histidine = ADP + protein N-phospho-L-histidine.</text>
        <dbReference type="EC" id="2.7.13.3"/>
    </reaction>
</comment>
<dbReference type="CDD" id="cd00130">
    <property type="entry name" value="PAS"/>
    <property type="match status" value="1"/>
</dbReference>
<dbReference type="InterPro" id="IPR050351">
    <property type="entry name" value="BphY/WalK/GraS-like"/>
</dbReference>
<dbReference type="InterPro" id="IPR004358">
    <property type="entry name" value="Sig_transdc_His_kin-like_C"/>
</dbReference>
<reference evidence="11" key="1">
    <citation type="journal article" date="2020" name="Appl. Environ. Microbiol.">
        <title>Medium-Chain Fatty Acid Synthesis by 'Candidatus Weimeria bifida' gen. nov., sp. nov., and 'Candidatus Pseudoramibacter fermentans' sp. nov.</title>
        <authorList>
            <person name="Scarborough M.J."/>
            <person name="Myers K.S."/>
            <person name="Donohue T.J."/>
            <person name="Noguera D.R."/>
        </authorList>
    </citation>
    <scope>NUCLEOTIDE SEQUENCE</scope>
    <source>
        <strain evidence="11">EUB1.1</strain>
    </source>
</reference>
<dbReference type="InterPro" id="IPR035965">
    <property type="entry name" value="PAS-like_dom_sf"/>
</dbReference>
<dbReference type="InterPro" id="IPR036097">
    <property type="entry name" value="HisK_dim/P_sf"/>
</dbReference>
<dbReference type="PANTHER" id="PTHR45453">
    <property type="entry name" value="PHOSPHATE REGULON SENSOR PROTEIN PHOR"/>
    <property type="match status" value="1"/>
</dbReference>
<dbReference type="Pfam" id="PF02518">
    <property type="entry name" value="HATPase_c"/>
    <property type="match status" value="1"/>
</dbReference>
<dbReference type="Gene3D" id="1.10.287.130">
    <property type="match status" value="1"/>
</dbReference>
<dbReference type="SUPFAM" id="SSF55874">
    <property type="entry name" value="ATPase domain of HSP90 chaperone/DNA topoisomerase II/histidine kinase"/>
    <property type="match status" value="1"/>
</dbReference>
<organism evidence="11 12">
    <name type="scientific">Candidatus Pseudoramibacter fermentans</name>
    <dbReference type="NCBI Taxonomy" id="2594427"/>
    <lineage>
        <taxon>Bacteria</taxon>
        <taxon>Bacillati</taxon>
        <taxon>Bacillota</taxon>
        <taxon>Clostridia</taxon>
        <taxon>Eubacteriales</taxon>
        <taxon>Eubacteriaceae</taxon>
        <taxon>Pseudoramibacter</taxon>
    </lineage>
</organism>
<dbReference type="PRINTS" id="PR00344">
    <property type="entry name" value="BCTRLSENSOR"/>
</dbReference>
<evidence type="ECO:0000256" key="3">
    <source>
        <dbReference type="ARBA" id="ARBA00012438"/>
    </source>
</evidence>
<dbReference type="InterPro" id="IPR003594">
    <property type="entry name" value="HATPase_dom"/>
</dbReference>
<dbReference type="PANTHER" id="PTHR45453:SF1">
    <property type="entry name" value="PHOSPHATE REGULON SENSOR PROTEIN PHOR"/>
    <property type="match status" value="1"/>
</dbReference>
<evidence type="ECO:0000313" key="12">
    <source>
        <dbReference type="Proteomes" id="UP000473648"/>
    </source>
</evidence>
<gene>
    <name evidence="11" type="ORF">FRC53_07955</name>
</gene>
<dbReference type="SMART" id="SM00388">
    <property type="entry name" value="HisKA"/>
    <property type="match status" value="1"/>
</dbReference>
<evidence type="ECO:0000313" key="11">
    <source>
        <dbReference type="EMBL" id="MQM73325.1"/>
    </source>
</evidence>
<dbReference type="FunFam" id="1.10.287.130:FF:000001">
    <property type="entry name" value="Two-component sensor histidine kinase"/>
    <property type="match status" value="1"/>
</dbReference>
<evidence type="ECO:0000256" key="5">
    <source>
        <dbReference type="ARBA" id="ARBA00022679"/>
    </source>
</evidence>
<keyword evidence="7" id="KW-0902">Two-component regulatory system</keyword>
<evidence type="ECO:0000256" key="8">
    <source>
        <dbReference type="ARBA" id="ARBA00023136"/>
    </source>
</evidence>
<dbReference type="PROSITE" id="PS50109">
    <property type="entry name" value="HIS_KIN"/>
    <property type="match status" value="1"/>
</dbReference>
<dbReference type="InterPro" id="IPR000014">
    <property type="entry name" value="PAS"/>
</dbReference>
<dbReference type="Pfam" id="PF00512">
    <property type="entry name" value="HisKA"/>
    <property type="match status" value="1"/>
</dbReference>
<dbReference type="GO" id="GO:0016036">
    <property type="term" value="P:cellular response to phosphate starvation"/>
    <property type="evidence" value="ECO:0007669"/>
    <property type="project" value="TreeGrafter"/>
</dbReference>
<accession>A0A6L5GSW0</accession>